<name>U2J117_9SPHI</name>
<proteinExistence type="predicted"/>
<dbReference type="PATRIC" id="fig|1346330.5.peg.3193"/>
<comment type="caution">
    <text evidence="1">The sequence shown here is derived from an EMBL/GenBank/DDBJ whole genome shotgun (WGS) entry which is preliminary data.</text>
</comment>
<dbReference type="Proteomes" id="UP000016584">
    <property type="component" value="Unassembled WGS sequence"/>
</dbReference>
<dbReference type="STRING" id="1346330.M472_07660"/>
<reference evidence="1 2" key="1">
    <citation type="journal article" date="2013" name="Genome Announc.">
        <title>The Draft Genome Sequence of Sphingomonas paucimobilis Strain HER1398 (Proteobacteria), Host to the Giant PAU Phage, Indicates That It Is a Member of the Genus Sphingobacterium (Bacteroidetes).</title>
        <authorList>
            <person name="White R.A.III."/>
            <person name="Suttle C.A."/>
        </authorList>
    </citation>
    <scope>NUCLEOTIDE SEQUENCE [LARGE SCALE GENOMIC DNA]</scope>
    <source>
        <strain evidence="1 2">HER1398</strain>
    </source>
</reference>
<gene>
    <name evidence="1" type="ORF">M472_07660</name>
</gene>
<protein>
    <submittedName>
        <fullName evidence="1">Uncharacterized protein</fullName>
    </submittedName>
</protein>
<evidence type="ECO:0000313" key="2">
    <source>
        <dbReference type="Proteomes" id="UP000016584"/>
    </source>
</evidence>
<dbReference type="AlphaFoldDB" id="U2J117"/>
<keyword evidence="2" id="KW-1185">Reference proteome</keyword>
<evidence type="ECO:0000313" key="1">
    <source>
        <dbReference type="EMBL" id="ERJ58639.1"/>
    </source>
</evidence>
<accession>U2J117</accession>
<organism evidence="1 2">
    <name type="scientific">Sphingobacterium paucimobilis HER1398</name>
    <dbReference type="NCBI Taxonomy" id="1346330"/>
    <lineage>
        <taxon>Bacteria</taxon>
        <taxon>Pseudomonadati</taxon>
        <taxon>Bacteroidota</taxon>
        <taxon>Sphingobacteriia</taxon>
        <taxon>Sphingobacteriales</taxon>
        <taxon>Sphingobacteriaceae</taxon>
        <taxon>Sphingobacterium</taxon>
    </lineage>
</organism>
<sequence>MWSCDKEKQLPLDKDVKKEIAPIDLGEEDQGEDVSTIRDYMYTKVFMTADAVDMGGSAMDLASGKVYRGTNMHNYAHAIDFLYMDYGNGTKGNIVLPASRELSVNILGEDVQYGWRHKNEGVLYRLDMVSSRDMEWFNSANSAERISILVDSMIHVLSTDPTHKKDRYRNIKTNEIYVFKSLTRGISSLIHVNQQINAGDGSQCRLEVKSDTSRLQAVTPISGGLINANGNYYADKMEITFQNLSSTHEEYYIDFKKKKFYTQSELQAEDYANINFILGRRSSNGELYLFTPTSAPGKTNYNSSTLSAHLTSLQNAGHFLTWKSRLLSTHSSYNTKNNNFENTRLNNTSIYQFYASILNNGWASHYTVNTDARDLVGRVYSVSNRPDSPAYNQLEGRTDLFFAVFKFVEYDSGTGRVVIDVKSYNSLD</sequence>
<dbReference type="EMBL" id="ATDL01000016">
    <property type="protein sequence ID" value="ERJ58639.1"/>
    <property type="molecule type" value="Genomic_DNA"/>
</dbReference>